<evidence type="ECO:0000313" key="1">
    <source>
        <dbReference type="EMBL" id="QAS54771.1"/>
    </source>
</evidence>
<accession>A0A410MJ91</accession>
<dbReference type="KEGG" id="hli:HLI_21170"/>
<gene>
    <name evidence="1" type="ORF">HLI_21170</name>
</gene>
<name>A0A410MJ91_9BACI</name>
<dbReference type="Proteomes" id="UP000287756">
    <property type="component" value="Plasmid pLDW-31"/>
</dbReference>
<dbReference type="AlphaFoldDB" id="A0A410MJ91"/>
<sequence>MSPKRIKEILNEIRYINDEKSRGAPTSMSEHDDLIETANNILTQEEFEEIITSLKNDNLVIEKESGIFYTLAGEEFLKTGKLPNSYVNNNYGVATYNQADTINTRGRGD</sequence>
<dbReference type="Gene3D" id="1.10.10.10">
    <property type="entry name" value="Winged helix-like DNA-binding domain superfamily/Winged helix DNA-binding domain"/>
    <property type="match status" value="1"/>
</dbReference>
<dbReference type="EMBL" id="CP026119">
    <property type="protein sequence ID" value="QAS54771.1"/>
    <property type="molecule type" value="Genomic_DNA"/>
</dbReference>
<protein>
    <submittedName>
        <fullName evidence="1">Uncharacterized protein</fullName>
    </submittedName>
</protein>
<organism evidence="1 2">
    <name type="scientific">Halobacillus litoralis</name>
    <dbReference type="NCBI Taxonomy" id="45668"/>
    <lineage>
        <taxon>Bacteria</taxon>
        <taxon>Bacillati</taxon>
        <taxon>Bacillota</taxon>
        <taxon>Bacilli</taxon>
        <taxon>Bacillales</taxon>
        <taxon>Bacillaceae</taxon>
        <taxon>Halobacillus</taxon>
    </lineage>
</organism>
<keyword evidence="1" id="KW-0614">Plasmid</keyword>
<evidence type="ECO:0000313" key="2">
    <source>
        <dbReference type="Proteomes" id="UP000287756"/>
    </source>
</evidence>
<dbReference type="RefSeq" id="WP_128527000.1">
    <property type="nucleotide sequence ID" value="NZ_CP026119.1"/>
</dbReference>
<geneLocation type="plasmid" evidence="2">
    <name>pldw-31</name>
</geneLocation>
<proteinExistence type="predicted"/>
<reference evidence="1 2" key="1">
    <citation type="submission" date="2018-01" db="EMBL/GenBank/DDBJ databases">
        <title>The whole genome sequencing and assembly of Halobacillus litoralis ERB031 strain.</title>
        <authorList>
            <person name="Lee S.-J."/>
            <person name="Park M.-K."/>
            <person name="Kim J.-Y."/>
            <person name="Lee Y.-J."/>
            <person name="Yi H."/>
            <person name="Bahn Y.-S."/>
            <person name="Kim J.F."/>
            <person name="Lee D.-W."/>
        </authorList>
    </citation>
    <scope>NUCLEOTIDE SEQUENCE [LARGE SCALE GENOMIC DNA]</scope>
    <source>
        <strain evidence="1 2">ERB 031</strain>
        <plasmid evidence="2">pldw-31</plasmid>
    </source>
</reference>
<dbReference type="InterPro" id="IPR036388">
    <property type="entry name" value="WH-like_DNA-bd_sf"/>
</dbReference>